<dbReference type="PROSITE" id="PS51186">
    <property type="entry name" value="GNAT"/>
    <property type="match status" value="1"/>
</dbReference>
<dbReference type="EMBL" id="PVTQ01000002">
    <property type="protein sequence ID" value="PRY92479.1"/>
    <property type="molecule type" value="Genomic_DNA"/>
</dbReference>
<evidence type="ECO:0000313" key="3">
    <source>
        <dbReference type="Proteomes" id="UP000238392"/>
    </source>
</evidence>
<evidence type="ECO:0000259" key="1">
    <source>
        <dbReference type="PROSITE" id="PS51186"/>
    </source>
</evidence>
<feature type="domain" description="N-acetyltransferase" evidence="1">
    <location>
        <begin position="12"/>
        <end position="159"/>
    </location>
</feature>
<organism evidence="2 3">
    <name type="scientific">Donghicola tyrosinivorans</name>
    <dbReference type="NCBI Taxonomy" id="1652492"/>
    <lineage>
        <taxon>Bacteria</taxon>
        <taxon>Pseudomonadati</taxon>
        <taxon>Pseudomonadota</taxon>
        <taxon>Alphaproteobacteria</taxon>
        <taxon>Rhodobacterales</taxon>
        <taxon>Roseobacteraceae</taxon>
        <taxon>Donghicola</taxon>
    </lineage>
</organism>
<sequence length="159" mass="17957">MDFSKHLETDRLILQPPVHGDLLFIYRLLRNRYTRRFLGGPLSHRCAMARAQSYLSPPEGSGLWMAKARQGKRLGLVYLTPHSDGTDMEVSYQFHPAAWGRGYGQEAVSAVLHQAALPRVIAETQQSNLRSVRLLEALGMHEIDRLLRFGAQQVIYATA</sequence>
<reference evidence="2 3" key="1">
    <citation type="submission" date="2018-03" db="EMBL/GenBank/DDBJ databases">
        <title>Genomic Encyclopedia of Archaeal and Bacterial Type Strains, Phase II (KMG-II): from individual species to whole genera.</title>
        <authorList>
            <person name="Goeker M."/>
        </authorList>
    </citation>
    <scope>NUCLEOTIDE SEQUENCE [LARGE SCALE GENOMIC DNA]</scope>
    <source>
        <strain evidence="2 3">DSM 100212</strain>
    </source>
</reference>
<proteinExistence type="predicted"/>
<dbReference type="InterPro" id="IPR051531">
    <property type="entry name" value="N-acetyltransferase"/>
</dbReference>
<keyword evidence="2" id="KW-0808">Transferase</keyword>
<gene>
    <name evidence="2" type="ORF">CLV74_102394</name>
</gene>
<dbReference type="PANTHER" id="PTHR43792">
    <property type="entry name" value="GNAT FAMILY, PUTATIVE (AFU_ORTHOLOGUE AFUA_3G00765)-RELATED-RELATED"/>
    <property type="match status" value="1"/>
</dbReference>
<comment type="caution">
    <text evidence="2">The sequence shown here is derived from an EMBL/GenBank/DDBJ whole genome shotgun (WGS) entry which is preliminary data.</text>
</comment>
<dbReference type="Gene3D" id="3.40.630.30">
    <property type="match status" value="1"/>
</dbReference>
<dbReference type="InterPro" id="IPR016181">
    <property type="entry name" value="Acyl_CoA_acyltransferase"/>
</dbReference>
<dbReference type="Proteomes" id="UP000238392">
    <property type="component" value="Unassembled WGS sequence"/>
</dbReference>
<dbReference type="InterPro" id="IPR000182">
    <property type="entry name" value="GNAT_dom"/>
</dbReference>
<dbReference type="SUPFAM" id="SSF55729">
    <property type="entry name" value="Acyl-CoA N-acyltransferases (Nat)"/>
    <property type="match status" value="1"/>
</dbReference>
<dbReference type="GO" id="GO:0016747">
    <property type="term" value="F:acyltransferase activity, transferring groups other than amino-acyl groups"/>
    <property type="evidence" value="ECO:0007669"/>
    <property type="project" value="InterPro"/>
</dbReference>
<name>A0A2T0X0K0_9RHOB</name>
<dbReference type="Pfam" id="PF13302">
    <property type="entry name" value="Acetyltransf_3"/>
    <property type="match status" value="1"/>
</dbReference>
<dbReference type="PANTHER" id="PTHR43792:SF1">
    <property type="entry name" value="N-ACETYLTRANSFERASE DOMAIN-CONTAINING PROTEIN"/>
    <property type="match status" value="1"/>
</dbReference>
<evidence type="ECO:0000313" key="2">
    <source>
        <dbReference type="EMBL" id="PRY92479.1"/>
    </source>
</evidence>
<protein>
    <submittedName>
        <fullName evidence="2">Ribosomal-protein-alanine N-acetyltransferase</fullName>
    </submittedName>
</protein>
<dbReference type="AlphaFoldDB" id="A0A2T0X0K0"/>
<keyword evidence="3" id="KW-1185">Reference proteome</keyword>
<accession>A0A2T0X0K0</accession>